<protein>
    <recommendedName>
        <fullName evidence="3">Trigger factor C-terminal domain-containing protein</fullName>
    </recommendedName>
</protein>
<dbReference type="RefSeq" id="WP_158049026.1">
    <property type="nucleotide sequence ID" value="NZ_WAJR01000005.1"/>
</dbReference>
<evidence type="ECO:0000256" key="1">
    <source>
        <dbReference type="ARBA" id="ARBA00023110"/>
    </source>
</evidence>
<sequence>METKNSAQVQANIPNASLSSYEPVKISLADAPSAEAEQLEGYKRAVAAMELATRVCGDIDPAIYEQAALGIRTQAQAQAEAQGTTLSAMLVDQKISLEQYERMTALQANDMVNQGLALDAWARHYGIEPSEEDVMEMIESMAPGHEKELLEELSQNPAQLEALSIAVMRFAANKHLAATAIVE</sequence>
<keyword evidence="2" id="KW-0413">Isomerase</keyword>
<keyword evidence="5" id="KW-1185">Reference proteome</keyword>
<evidence type="ECO:0000313" key="4">
    <source>
        <dbReference type="EMBL" id="KAB1641536.1"/>
    </source>
</evidence>
<dbReference type="InterPro" id="IPR008880">
    <property type="entry name" value="Trigger_fac_C"/>
</dbReference>
<accession>A0A6N6NTN2</accession>
<evidence type="ECO:0000259" key="3">
    <source>
        <dbReference type="Pfam" id="PF05698"/>
    </source>
</evidence>
<gene>
    <name evidence="4" type="ORF">F8C90_03275</name>
</gene>
<dbReference type="EMBL" id="WAJR01000005">
    <property type="protein sequence ID" value="KAB1641536.1"/>
    <property type="molecule type" value="Genomic_DNA"/>
</dbReference>
<proteinExistence type="predicted"/>
<dbReference type="GO" id="GO:0015031">
    <property type="term" value="P:protein transport"/>
    <property type="evidence" value="ECO:0007669"/>
    <property type="project" value="InterPro"/>
</dbReference>
<dbReference type="SUPFAM" id="SSF109998">
    <property type="entry name" value="Triger factor/SurA peptide-binding domain-like"/>
    <property type="match status" value="1"/>
</dbReference>
<dbReference type="Gene3D" id="1.10.3120.10">
    <property type="entry name" value="Trigger factor, C-terminal domain"/>
    <property type="match status" value="1"/>
</dbReference>
<dbReference type="GO" id="GO:0003755">
    <property type="term" value="F:peptidyl-prolyl cis-trans isomerase activity"/>
    <property type="evidence" value="ECO:0007669"/>
    <property type="project" value="UniProtKB-KW"/>
</dbReference>
<dbReference type="Pfam" id="PF05698">
    <property type="entry name" value="Trigger_C"/>
    <property type="match status" value="1"/>
</dbReference>
<evidence type="ECO:0000313" key="5">
    <source>
        <dbReference type="Proteomes" id="UP000468668"/>
    </source>
</evidence>
<dbReference type="GO" id="GO:0006457">
    <property type="term" value="P:protein folding"/>
    <property type="evidence" value="ECO:0007669"/>
    <property type="project" value="InterPro"/>
</dbReference>
<organism evidence="4 5">
    <name type="scientific">Ellagibacter isourolithinifaciens</name>
    <dbReference type="NCBI Taxonomy" id="2137581"/>
    <lineage>
        <taxon>Bacteria</taxon>
        <taxon>Bacillati</taxon>
        <taxon>Actinomycetota</taxon>
        <taxon>Coriobacteriia</taxon>
        <taxon>Eggerthellales</taxon>
        <taxon>Eggerthellaceae</taxon>
        <taxon>Ellagibacter</taxon>
    </lineage>
</organism>
<dbReference type="AlphaFoldDB" id="A0A6N6NTN2"/>
<dbReference type="GeneID" id="98657424"/>
<dbReference type="InterPro" id="IPR027304">
    <property type="entry name" value="Trigger_fact/SurA_dom_sf"/>
</dbReference>
<feature type="domain" description="Trigger factor C-terminal" evidence="3">
    <location>
        <begin position="36"/>
        <end position="164"/>
    </location>
</feature>
<dbReference type="Proteomes" id="UP000468668">
    <property type="component" value="Unassembled WGS sequence"/>
</dbReference>
<dbReference type="OrthoDB" id="9767721at2"/>
<reference evidence="4 5" key="1">
    <citation type="submission" date="2019-09" db="EMBL/GenBank/DDBJ databases">
        <title>Whole genome shotgun sequencing (WGS) of Ellagibacter isourolithinifaciens DSM 104140(T) and Adlercreutzia muris DSM 29508(T).</title>
        <authorList>
            <person name="Stoll D.A."/>
            <person name="Danylec N."/>
            <person name="Huch M."/>
        </authorList>
    </citation>
    <scope>NUCLEOTIDE SEQUENCE [LARGE SCALE GENOMIC DNA]</scope>
    <source>
        <strain evidence="4 5">DSM 104140</strain>
    </source>
</reference>
<comment type="caution">
    <text evidence="4">The sequence shown here is derived from an EMBL/GenBank/DDBJ whole genome shotgun (WGS) entry which is preliminary data.</text>
</comment>
<evidence type="ECO:0000256" key="2">
    <source>
        <dbReference type="ARBA" id="ARBA00023235"/>
    </source>
</evidence>
<name>A0A6N6NTN2_9ACTN</name>
<keyword evidence="1" id="KW-0697">Rotamase</keyword>
<dbReference type="InterPro" id="IPR037041">
    <property type="entry name" value="Trigger_fac_C_sf"/>
</dbReference>